<dbReference type="EMBL" id="LLXX01000173">
    <property type="protein sequence ID" value="KRQ99259.1"/>
    <property type="molecule type" value="Genomic_DNA"/>
</dbReference>
<dbReference type="AlphaFoldDB" id="A0A0R3KUI9"/>
<gene>
    <name evidence="1" type="ORF">CP49_11720</name>
</gene>
<reference evidence="1 2" key="1">
    <citation type="submission" date="2014-03" db="EMBL/GenBank/DDBJ databases">
        <title>Bradyrhizobium valentinum sp. nov., isolated from effective nodules of Lupinus mariae-josephae, a lupine endemic of basic-lime soils in Eastern Spain.</title>
        <authorList>
            <person name="Duran D."/>
            <person name="Rey L."/>
            <person name="Navarro A."/>
            <person name="Busquets A."/>
            <person name="Imperial J."/>
            <person name="Ruiz-Argueso T."/>
        </authorList>
    </citation>
    <scope>NUCLEOTIDE SEQUENCE [LARGE SCALE GENOMIC DNA]</scope>
    <source>
        <strain evidence="1 2">LmjM3</strain>
    </source>
</reference>
<sequence length="70" mass="7365">MNDPAGKYVKITSAQAFAECRALLVGTAGTATIVDADGDTATDYPLQQGYNPIRATKVTLGTANNVWALY</sequence>
<proteinExistence type="predicted"/>
<dbReference type="RefSeq" id="WP_057853911.1">
    <property type="nucleotide sequence ID" value="NZ_LLXX01000173.1"/>
</dbReference>
<keyword evidence="2" id="KW-1185">Reference proteome</keyword>
<dbReference type="Proteomes" id="UP000051913">
    <property type="component" value="Unassembled WGS sequence"/>
</dbReference>
<name>A0A0R3KUI9_9BRAD</name>
<evidence type="ECO:0000313" key="2">
    <source>
        <dbReference type="Proteomes" id="UP000051913"/>
    </source>
</evidence>
<accession>A0A0R3KUI9</accession>
<protein>
    <submittedName>
        <fullName evidence="1">Uncharacterized protein</fullName>
    </submittedName>
</protein>
<comment type="caution">
    <text evidence="1">The sequence shown here is derived from an EMBL/GenBank/DDBJ whole genome shotgun (WGS) entry which is preliminary data.</text>
</comment>
<organism evidence="1 2">
    <name type="scientific">Bradyrhizobium valentinum</name>
    <dbReference type="NCBI Taxonomy" id="1518501"/>
    <lineage>
        <taxon>Bacteria</taxon>
        <taxon>Pseudomonadati</taxon>
        <taxon>Pseudomonadota</taxon>
        <taxon>Alphaproteobacteria</taxon>
        <taxon>Hyphomicrobiales</taxon>
        <taxon>Nitrobacteraceae</taxon>
        <taxon>Bradyrhizobium</taxon>
    </lineage>
</organism>
<evidence type="ECO:0000313" key="1">
    <source>
        <dbReference type="EMBL" id="KRQ99259.1"/>
    </source>
</evidence>